<name>A0A098SA74_9BACT</name>
<evidence type="ECO:0000313" key="4">
    <source>
        <dbReference type="Proteomes" id="UP000029736"/>
    </source>
</evidence>
<comment type="caution">
    <text evidence="3">The sequence shown here is derived from an EMBL/GenBank/DDBJ whole genome shotgun (WGS) entry which is preliminary data.</text>
</comment>
<dbReference type="InterPro" id="IPR029057">
    <property type="entry name" value="PRTase-like"/>
</dbReference>
<keyword evidence="4" id="KW-1185">Reference proteome</keyword>
<dbReference type="InterPro" id="IPR000836">
    <property type="entry name" value="PRTase_dom"/>
</dbReference>
<proteinExistence type="inferred from homology"/>
<protein>
    <recommendedName>
        <fullName evidence="2">Phosphoribosyltransferase domain-containing protein</fullName>
    </recommendedName>
</protein>
<dbReference type="Proteomes" id="UP000029736">
    <property type="component" value="Unassembled WGS sequence"/>
</dbReference>
<gene>
    <name evidence="3" type="ORF">IX84_04365</name>
</gene>
<dbReference type="OrthoDB" id="9779910at2"/>
<accession>A0A098SA74</accession>
<evidence type="ECO:0000259" key="2">
    <source>
        <dbReference type="Pfam" id="PF00156"/>
    </source>
</evidence>
<dbReference type="STRING" id="1524460.IX84_04365"/>
<dbReference type="EMBL" id="JPOS01000012">
    <property type="protein sequence ID" value="KGE89025.1"/>
    <property type="molecule type" value="Genomic_DNA"/>
</dbReference>
<dbReference type="Gene3D" id="3.40.50.2020">
    <property type="match status" value="1"/>
</dbReference>
<feature type="domain" description="Phosphoribosyltransferase" evidence="2">
    <location>
        <begin position="179"/>
        <end position="222"/>
    </location>
</feature>
<dbReference type="RefSeq" id="WP_044216808.1">
    <property type="nucleotide sequence ID" value="NZ_JPOS01000012.1"/>
</dbReference>
<dbReference type="CDD" id="cd06223">
    <property type="entry name" value="PRTases_typeI"/>
    <property type="match status" value="1"/>
</dbReference>
<dbReference type="PANTHER" id="PTHR47505:SF1">
    <property type="entry name" value="DNA UTILIZATION PROTEIN YHGH"/>
    <property type="match status" value="1"/>
</dbReference>
<dbReference type="InterPro" id="IPR051910">
    <property type="entry name" value="ComF/GntX_DNA_util-trans"/>
</dbReference>
<evidence type="ECO:0000256" key="1">
    <source>
        <dbReference type="ARBA" id="ARBA00008007"/>
    </source>
</evidence>
<dbReference type="PANTHER" id="PTHR47505">
    <property type="entry name" value="DNA UTILIZATION PROTEIN YHGH"/>
    <property type="match status" value="1"/>
</dbReference>
<dbReference type="AlphaFoldDB" id="A0A098SA74"/>
<sequence length="236" mass="26652">MSVPLQSLPPWLDDLLGLFYPNLCYACDRNLPSGQSDPICLTCRYKLPQTDHHLHLDNAFTERLWGRLELQTAAAFFQFVKDGRAQRLLYHLKYNGKQEVGRYIGKWYGEVLRSVPVYQSVEAIVPVPLHPRKEKMRGYNQADWFAKGLGESMDRPVVQALRRVVFTQTQTRMTRAERQGNVSQAFEPVAGVDLSGRHVLLVDDVVTTGATLEACGAELLRYSNLELSMAAIAIAD</sequence>
<dbReference type="SUPFAM" id="SSF53271">
    <property type="entry name" value="PRTase-like"/>
    <property type="match status" value="1"/>
</dbReference>
<dbReference type="Pfam" id="PF00156">
    <property type="entry name" value="Pribosyltran"/>
    <property type="match status" value="1"/>
</dbReference>
<organism evidence="3 4">
    <name type="scientific">Phaeodactylibacter xiamenensis</name>
    <dbReference type="NCBI Taxonomy" id="1524460"/>
    <lineage>
        <taxon>Bacteria</taxon>
        <taxon>Pseudomonadati</taxon>
        <taxon>Bacteroidota</taxon>
        <taxon>Saprospiria</taxon>
        <taxon>Saprospirales</taxon>
        <taxon>Haliscomenobacteraceae</taxon>
        <taxon>Phaeodactylibacter</taxon>
    </lineage>
</organism>
<reference evidence="3 4" key="1">
    <citation type="journal article" date="2014" name="Int. J. Syst. Evol. Microbiol.">
        <title>Phaeodactylibacter xiamenensis gen. nov., sp. nov., a member of the family Saprospiraceae isolated from the marine alga Phaeodactylum tricornutum.</title>
        <authorList>
            <person name="Chen Z.Jr."/>
            <person name="Lei X."/>
            <person name="Lai Q."/>
            <person name="Li Y."/>
            <person name="Zhang B."/>
            <person name="Zhang J."/>
            <person name="Zhang H."/>
            <person name="Yang L."/>
            <person name="Zheng W."/>
            <person name="Tian Y."/>
            <person name="Yu Z."/>
            <person name="Xu H.Jr."/>
            <person name="Zheng T."/>
        </authorList>
    </citation>
    <scope>NUCLEOTIDE SEQUENCE [LARGE SCALE GENOMIC DNA]</scope>
    <source>
        <strain evidence="3 4">KD52</strain>
    </source>
</reference>
<evidence type="ECO:0000313" key="3">
    <source>
        <dbReference type="EMBL" id="KGE89025.1"/>
    </source>
</evidence>
<comment type="similarity">
    <text evidence="1">Belongs to the ComF/GntX family.</text>
</comment>